<evidence type="ECO:0000313" key="3">
    <source>
        <dbReference type="Proteomes" id="UP000663193"/>
    </source>
</evidence>
<gene>
    <name evidence="2" type="ORF">JI435_309010</name>
</gene>
<reference evidence="3" key="1">
    <citation type="journal article" date="2021" name="BMC Genomics">
        <title>Chromosome-level genome assembly and manually-curated proteome of model necrotroph Parastagonospora nodorum Sn15 reveals a genome-wide trove of candidate effector homologs, and redundancy of virulence-related functions within an accessory chromosome.</title>
        <authorList>
            <person name="Bertazzoni S."/>
            <person name="Jones D.A.B."/>
            <person name="Phan H.T."/>
            <person name="Tan K.-C."/>
            <person name="Hane J.K."/>
        </authorList>
    </citation>
    <scope>NUCLEOTIDE SEQUENCE [LARGE SCALE GENOMIC DNA]</scope>
    <source>
        <strain evidence="3">SN15 / ATCC MYA-4574 / FGSC 10173)</strain>
    </source>
</reference>
<dbReference type="AlphaFoldDB" id="A0A7U2I6K0"/>
<evidence type="ECO:0000256" key="1">
    <source>
        <dbReference type="SAM" id="MobiDB-lite"/>
    </source>
</evidence>
<dbReference type="VEuPathDB" id="FungiDB:JI435_309010"/>
<name>A0A7U2I6K0_PHANO</name>
<proteinExistence type="predicted"/>
<keyword evidence="3" id="KW-1185">Reference proteome</keyword>
<dbReference type="EMBL" id="CP069034">
    <property type="protein sequence ID" value="QRD01732.1"/>
    <property type="molecule type" value="Genomic_DNA"/>
</dbReference>
<evidence type="ECO:0000313" key="2">
    <source>
        <dbReference type="EMBL" id="QRD01732.1"/>
    </source>
</evidence>
<dbReference type="Proteomes" id="UP000663193">
    <property type="component" value="Chromosome 12"/>
</dbReference>
<sequence>MVFFRTHGSRLMRKLLSRMLRRARAKRSAVTRSCAFVHNRLPKTSLITSGSIPAASTNQAAQSCKKRLTPCSSGTKIRPDATCSCKTSLSKR</sequence>
<protein>
    <submittedName>
        <fullName evidence="2">Uncharacterized protein</fullName>
    </submittedName>
</protein>
<accession>A0A7U2I6K0</accession>
<organism evidence="2 3">
    <name type="scientific">Phaeosphaeria nodorum (strain SN15 / ATCC MYA-4574 / FGSC 10173)</name>
    <name type="common">Glume blotch fungus</name>
    <name type="synonym">Parastagonospora nodorum</name>
    <dbReference type="NCBI Taxonomy" id="321614"/>
    <lineage>
        <taxon>Eukaryota</taxon>
        <taxon>Fungi</taxon>
        <taxon>Dikarya</taxon>
        <taxon>Ascomycota</taxon>
        <taxon>Pezizomycotina</taxon>
        <taxon>Dothideomycetes</taxon>
        <taxon>Pleosporomycetidae</taxon>
        <taxon>Pleosporales</taxon>
        <taxon>Pleosporineae</taxon>
        <taxon>Phaeosphaeriaceae</taxon>
        <taxon>Parastagonospora</taxon>
    </lineage>
</organism>
<feature type="region of interest" description="Disordered" evidence="1">
    <location>
        <begin position="73"/>
        <end position="92"/>
    </location>
</feature>